<keyword evidence="4" id="KW-0678">Repressor</keyword>
<dbReference type="GO" id="GO:0040029">
    <property type="term" value="P:epigenetic regulation of gene expression"/>
    <property type="evidence" value="ECO:0007669"/>
    <property type="project" value="TreeGrafter"/>
</dbReference>
<evidence type="ECO:0000256" key="11">
    <source>
        <dbReference type="ARBA" id="ARBA00059784"/>
    </source>
</evidence>
<keyword evidence="9" id="KW-0539">Nucleus</keyword>
<feature type="domain" description="Histone deacetylase" evidence="14">
    <location>
        <begin position="74"/>
        <end position="354"/>
    </location>
</feature>
<dbReference type="InterPro" id="IPR044150">
    <property type="entry name" value="HDAC_classIV"/>
</dbReference>
<evidence type="ECO:0000256" key="6">
    <source>
        <dbReference type="ARBA" id="ARBA00022853"/>
    </source>
</evidence>
<organism evidence="15 16">
    <name type="scientific">Allacma fusca</name>
    <dbReference type="NCBI Taxonomy" id="39272"/>
    <lineage>
        <taxon>Eukaryota</taxon>
        <taxon>Metazoa</taxon>
        <taxon>Ecdysozoa</taxon>
        <taxon>Arthropoda</taxon>
        <taxon>Hexapoda</taxon>
        <taxon>Collembola</taxon>
        <taxon>Symphypleona</taxon>
        <taxon>Sminthuridae</taxon>
        <taxon>Allacma</taxon>
    </lineage>
</organism>
<dbReference type="OrthoDB" id="437693at2759"/>
<dbReference type="GO" id="GO:0000118">
    <property type="term" value="C:histone deacetylase complex"/>
    <property type="evidence" value="ECO:0007669"/>
    <property type="project" value="TreeGrafter"/>
</dbReference>
<keyword evidence="8" id="KW-0804">Transcription</keyword>
<comment type="subcellular location">
    <subcellularLocation>
        <location evidence="1">Nucleus</location>
    </subcellularLocation>
</comment>
<comment type="subunit">
    <text evidence="12">Interacts with HDAC6.</text>
</comment>
<dbReference type="CDD" id="cd09993">
    <property type="entry name" value="HDAC_classIV"/>
    <property type="match status" value="1"/>
</dbReference>
<evidence type="ECO:0000256" key="4">
    <source>
        <dbReference type="ARBA" id="ARBA00022491"/>
    </source>
</evidence>
<dbReference type="PANTHER" id="PTHR10625:SF23">
    <property type="entry name" value="HISTONE DEACETYLASE 11"/>
    <property type="match status" value="1"/>
</dbReference>
<reference evidence="15" key="1">
    <citation type="submission" date="2021-06" db="EMBL/GenBank/DDBJ databases">
        <authorList>
            <person name="Hodson N. C."/>
            <person name="Mongue J. A."/>
            <person name="Jaron S. K."/>
        </authorList>
    </citation>
    <scope>NUCLEOTIDE SEQUENCE</scope>
</reference>
<comment type="similarity">
    <text evidence="2">Belongs to the histone deacetylase family.</text>
</comment>
<dbReference type="InterPro" id="IPR023801">
    <property type="entry name" value="His_deacetylse_dom"/>
</dbReference>
<gene>
    <name evidence="15" type="ORF">AFUS01_LOCUS24160</name>
</gene>
<evidence type="ECO:0000256" key="2">
    <source>
        <dbReference type="ARBA" id="ARBA00005947"/>
    </source>
</evidence>
<sequence length="365" mass="40958">MESKPESQEQSSGLALTSTIESTQDPSLLELETLVDHSQHPPTTKLLFDIRDDQCPIIYSCKYDIKFFGLQKLHPFDVTKWGRTHQILLDTEVIKPGQSVEPKPAEKSDLLRIHTDKYLDSLKSGINVAAISEVPPLACIPRCWRNSKLLKPLRYQVGGSILGTKLALERNWAINLGGGFHHCSAESGGGFCFYADISLCIKFAFDNPAIKRIMVVDLDAHQGNGHERDWGNDKRVFILDAFNDSIYPHDFRAQKSIRCPVLLQSFTSDRRYLELIESQLKASLENFPPHFLIYNAGTDIMENDPLGCLSITGDGIVERDLLVFSQCSRRQIPILMLTSGGYQRETAAVIARSIQNLVKNSVIKI</sequence>
<evidence type="ECO:0000256" key="12">
    <source>
        <dbReference type="ARBA" id="ARBA00065154"/>
    </source>
</evidence>
<name>A0A8J2KC21_9HEXA</name>
<evidence type="ECO:0000313" key="15">
    <source>
        <dbReference type="EMBL" id="CAG7785542.1"/>
    </source>
</evidence>
<dbReference type="PANTHER" id="PTHR10625">
    <property type="entry name" value="HISTONE DEACETYLASE HDAC1-RELATED"/>
    <property type="match status" value="1"/>
</dbReference>
<protein>
    <recommendedName>
        <fullName evidence="13">Histone deacetylase 11</fullName>
        <ecNumber evidence="3">3.5.1.98</ecNumber>
    </recommendedName>
</protein>
<comment type="catalytic activity">
    <reaction evidence="10">
        <text>N(6)-acetyl-L-lysyl-[histone] + H2O = L-lysyl-[histone] + acetate</text>
        <dbReference type="Rhea" id="RHEA:58196"/>
        <dbReference type="Rhea" id="RHEA-COMP:9845"/>
        <dbReference type="Rhea" id="RHEA-COMP:11338"/>
        <dbReference type="ChEBI" id="CHEBI:15377"/>
        <dbReference type="ChEBI" id="CHEBI:29969"/>
        <dbReference type="ChEBI" id="CHEBI:30089"/>
        <dbReference type="ChEBI" id="CHEBI:61930"/>
        <dbReference type="EC" id="3.5.1.98"/>
    </reaction>
</comment>
<keyword evidence="6" id="KW-0156">Chromatin regulator</keyword>
<evidence type="ECO:0000256" key="5">
    <source>
        <dbReference type="ARBA" id="ARBA00022801"/>
    </source>
</evidence>
<keyword evidence="7" id="KW-0805">Transcription regulation</keyword>
<keyword evidence="5" id="KW-0378">Hydrolase</keyword>
<keyword evidence="16" id="KW-1185">Reference proteome</keyword>
<evidence type="ECO:0000256" key="9">
    <source>
        <dbReference type="ARBA" id="ARBA00023242"/>
    </source>
</evidence>
<dbReference type="EMBL" id="CAJVCH010298394">
    <property type="protein sequence ID" value="CAG7785542.1"/>
    <property type="molecule type" value="Genomic_DNA"/>
</dbReference>
<comment type="function">
    <text evidence="11">Responsible for the deacetylation of lysine residues on the N-terminal part of the core histones (H2A, H2B, H3 and H4). Histone deacetylation gives a tag for epigenetic repression and plays an important role in transcriptional regulation, cell cycle progression and developmental events. Histone deacetylases act via the formation of large multiprotein complexes.</text>
</comment>
<dbReference type="GO" id="GO:0141221">
    <property type="term" value="F:histone deacetylase activity, hydrolytic mechanism"/>
    <property type="evidence" value="ECO:0007669"/>
    <property type="project" value="UniProtKB-EC"/>
</dbReference>
<comment type="caution">
    <text evidence="15">The sequence shown here is derived from an EMBL/GenBank/DDBJ whole genome shotgun (WGS) entry which is preliminary data.</text>
</comment>
<dbReference type="EC" id="3.5.1.98" evidence="3"/>
<dbReference type="FunFam" id="3.40.800.20:FF:000009">
    <property type="entry name" value="Histone deacetylase 11"/>
    <property type="match status" value="1"/>
</dbReference>
<dbReference type="Pfam" id="PF00850">
    <property type="entry name" value="Hist_deacetyl"/>
    <property type="match status" value="1"/>
</dbReference>
<evidence type="ECO:0000256" key="13">
    <source>
        <dbReference type="ARBA" id="ARBA00072450"/>
    </source>
</evidence>
<accession>A0A8J2KC21</accession>
<evidence type="ECO:0000256" key="3">
    <source>
        <dbReference type="ARBA" id="ARBA00012111"/>
    </source>
</evidence>
<dbReference type="AlphaFoldDB" id="A0A8J2KC21"/>
<proteinExistence type="inferred from homology"/>
<dbReference type="Proteomes" id="UP000708208">
    <property type="component" value="Unassembled WGS sequence"/>
</dbReference>
<evidence type="ECO:0000256" key="10">
    <source>
        <dbReference type="ARBA" id="ARBA00048287"/>
    </source>
</evidence>
<evidence type="ECO:0000256" key="7">
    <source>
        <dbReference type="ARBA" id="ARBA00023015"/>
    </source>
</evidence>
<evidence type="ECO:0000256" key="8">
    <source>
        <dbReference type="ARBA" id="ARBA00023163"/>
    </source>
</evidence>
<evidence type="ECO:0000256" key="1">
    <source>
        <dbReference type="ARBA" id="ARBA00004123"/>
    </source>
</evidence>
<evidence type="ECO:0000313" key="16">
    <source>
        <dbReference type="Proteomes" id="UP000708208"/>
    </source>
</evidence>
<evidence type="ECO:0000259" key="14">
    <source>
        <dbReference type="Pfam" id="PF00850"/>
    </source>
</evidence>